<organism evidence="2 3">
    <name type="scientific">Noviherbaspirillum album</name>
    <dbReference type="NCBI Taxonomy" id="3080276"/>
    <lineage>
        <taxon>Bacteria</taxon>
        <taxon>Pseudomonadati</taxon>
        <taxon>Pseudomonadota</taxon>
        <taxon>Betaproteobacteria</taxon>
        <taxon>Burkholderiales</taxon>
        <taxon>Oxalobacteraceae</taxon>
        <taxon>Noviherbaspirillum</taxon>
    </lineage>
</organism>
<reference evidence="2 3" key="1">
    <citation type="submission" date="2023-10" db="EMBL/GenBank/DDBJ databases">
        <title>Noviherbaspirillum sp. CPCC 100848 genome assembly.</title>
        <authorList>
            <person name="Li X.Y."/>
            <person name="Fang X.M."/>
        </authorList>
    </citation>
    <scope>NUCLEOTIDE SEQUENCE [LARGE SCALE GENOMIC DNA]</scope>
    <source>
        <strain evidence="2 3">CPCC 100848</strain>
    </source>
</reference>
<protein>
    <submittedName>
        <fullName evidence="2">Cobalt ABC transporter substrate-binding protein</fullName>
    </submittedName>
</protein>
<keyword evidence="3" id="KW-1185">Reference proteome</keyword>
<sequence length="238" mass="25588">MNKLLQFALASFVFVAPIVQAHQVWIEHEGKTATLQFGEFADNLRETSPGLLDKFVAPTATLLTKDGERALKLDKTPQGFVLSGTAATGESIVVEEANYPIFETNRDGKVTRTVWTPAARYVTDFAERQPKLTFDIVPAGQPGQFKVFYKGQPAPKVKVSAVIPSGWTKEATSSEQGLVGFELPWSGAYVIEAHFTDKASGERDGKPFDTASFVTSLSFVQPKGIAAVPAGPAAAPGK</sequence>
<evidence type="ECO:0000313" key="3">
    <source>
        <dbReference type="Proteomes" id="UP001352263"/>
    </source>
</evidence>
<accession>A0ABU6JC74</accession>
<feature type="chain" id="PRO_5047062734" evidence="1">
    <location>
        <begin position="22"/>
        <end position="238"/>
    </location>
</feature>
<feature type="signal peptide" evidence="1">
    <location>
        <begin position="1"/>
        <end position="21"/>
    </location>
</feature>
<gene>
    <name evidence="2" type="ORF">RY831_18965</name>
</gene>
<evidence type="ECO:0000256" key="1">
    <source>
        <dbReference type="SAM" id="SignalP"/>
    </source>
</evidence>
<keyword evidence="1" id="KW-0732">Signal</keyword>
<comment type="caution">
    <text evidence="2">The sequence shown here is derived from an EMBL/GenBank/DDBJ whole genome shotgun (WGS) entry which is preliminary data.</text>
</comment>
<dbReference type="Proteomes" id="UP001352263">
    <property type="component" value="Unassembled WGS sequence"/>
</dbReference>
<proteinExistence type="predicted"/>
<dbReference type="RefSeq" id="WP_326507957.1">
    <property type="nucleotide sequence ID" value="NZ_JAWIIV010000017.1"/>
</dbReference>
<dbReference type="EMBL" id="JAWIIV010000017">
    <property type="protein sequence ID" value="MEC4721250.1"/>
    <property type="molecule type" value="Genomic_DNA"/>
</dbReference>
<evidence type="ECO:0000313" key="2">
    <source>
        <dbReference type="EMBL" id="MEC4721250.1"/>
    </source>
</evidence>
<name>A0ABU6JC74_9BURK</name>